<feature type="transmembrane region" description="Helical" evidence="9">
    <location>
        <begin position="318"/>
        <end position="335"/>
    </location>
</feature>
<keyword evidence="6 9" id="KW-1133">Transmembrane helix</keyword>
<evidence type="ECO:0000313" key="12">
    <source>
        <dbReference type="Proteomes" id="UP001175001"/>
    </source>
</evidence>
<keyword evidence="7 9" id="KW-0472">Membrane</keyword>
<feature type="transmembrane region" description="Helical" evidence="9">
    <location>
        <begin position="291"/>
        <end position="312"/>
    </location>
</feature>
<evidence type="ECO:0000256" key="2">
    <source>
        <dbReference type="ARBA" id="ARBA00004477"/>
    </source>
</evidence>
<reference evidence="11" key="1">
    <citation type="submission" date="2023-06" db="EMBL/GenBank/DDBJ databases">
        <title>Multi-omics analyses reveal the molecular pathogenesis toolkit of Lasiodiplodia hormozganensis, a cross-kingdom pathogen.</title>
        <authorList>
            <person name="Felix C."/>
            <person name="Meneses R."/>
            <person name="Goncalves M.F.M."/>
            <person name="Tilleman L."/>
            <person name="Duarte A.S."/>
            <person name="Jorrin-Novo J.V."/>
            <person name="Van De Peer Y."/>
            <person name="Deforce D."/>
            <person name="Van Nieuwerburgh F."/>
            <person name="Esteves A.C."/>
            <person name="Alves A."/>
        </authorList>
    </citation>
    <scope>NUCLEOTIDE SEQUENCE</scope>
    <source>
        <strain evidence="11">CBS 339.90</strain>
    </source>
</reference>
<evidence type="ECO:0000256" key="4">
    <source>
        <dbReference type="ARBA" id="ARBA00011182"/>
    </source>
</evidence>
<evidence type="ECO:0000256" key="6">
    <source>
        <dbReference type="ARBA" id="ARBA00022989"/>
    </source>
</evidence>
<organism evidence="11 12">
    <name type="scientific">Lasiodiplodia hormozganensis</name>
    <dbReference type="NCBI Taxonomy" id="869390"/>
    <lineage>
        <taxon>Eukaryota</taxon>
        <taxon>Fungi</taxon>
        <taxon>Dikarya</taxon>
        <taxon>Ascomycota</taxon>
        <taxon>Pezizomycotina</taxon>
        <taxon>Dothideomycetes</taxon>
        <taxon>Dothideomycetes incertae sedis</taxon>
        <taxon>Botryosphaeriales</taxon>
        <taxon>Botryosphaeriaceae</taxon>
        <taxon>Lasiodiplodia</taxon>
    </lineage>
</organism>
<evidence type="ECO:0000313" key="11">
    <source>
        <dbReference type="EMBL" id="KAK0650266.1"/>
    </source>
</evidence>
<evidence type="ECO:0000256" key="1">
    <source>
        <dbReference type="ARBA" id="ARBA00003420"/>
    </source>
</evidence>
<dbReference type="PANTHER" id="PTHR11132">
    <property type="entry name" value="SOLUTE CARRIER FAMILY 35"/>
    <property type="match status" value="1"/>
</dbReference>
<feature type="domain" description="Sugar phosphate transporter" evidence="10">
    <location>
        <begin position="47"/>
        <end position="333"/>
    </location>
</feature>
<protein>
    <submittedName>
        <fullName evidence="11">Sugar phosphate/phosphate translocator</fullName>
    </submittedName>
</protein>
<feature type="transmembrane region" description="Helical" evidence="9">
    <location>
        <begin position="230"/>
        <end position="250"/>
    </location>
</feature>
<proteinExistence type="inferred from homology"/>
<gene>
    <name evidence="11" type="ORF">DIS24_g7058</name>
</gene>
<comment type="function">
    <text evidence="1">Involved in the import of GDP-mannose from the cytoplasm into the Golgi lumen.</text>
</comment>
<sequence>MASAKDDVNLRGPDDVSDDERESSQFLPAPATQQEPEDKLAAIPVWIFAVFWIAASGGVILFNKWILHTLQFSFPIFLTTWHLTFATIVTQCLARYTNLLDSRHKVPMTREVYMRAIMPIAVFNSLSLICGNVAYLYLSVSFIQMLKATNAVVTLLVTWALGQAQPNVSKLYQVVFIVIGVFIASVGEIKFDLFGFIIQMSGVGFEATRLVLVQRVLSAPEFKMDPLVSLYYYAPATVLTNALPTLIFEYPKLTGAELAKVGFFTLIANASVAFMLNFAVVLFIKRTSAVTLTLCGVLKDILLVVASVLIFWDPVTGTQIFGYGIALAGLMYYKLGPEKFWEIVKKPLGGAR</sequence>
<evidence type="ECO:0000259" key="10">
    <source>
        <dbReference type="Pfam" id="PF03151"/>
    </source>
</evidence>
<evidence type="ECO:0000256" key="3">
    <source>
        <dbReference type="ARBA" id="ARBA00010425"/>
    </source>
</evidence>
<dbReference type="EMBL" id="JAUJDW010000038">
    <property type="protein sequence ID" value="KAK0650266.1"/>
    <property type="molecule type" value="Genomic_DNA"/>
</dbReference>
<evidence type="ECO:0000256" key="5">
    <source>
        <dbReference type="ARBA" id="ARBA00022692"/>
    </source>
</evidence>
<dbReference type="Pfam" id="PF03151">
    <property type="entry name" value="TPT"/>
    <property type="match status" value="1"/>
</dbReference>
<feature type="transmembrane region" description="Helical" evidence="9">
    <location>
        <begin position="116"/>
        <end position="138"/>
    </location>
</feature>
<name>A0AA39YCS5_9PEZI</name>
<feature type="region of interest" description="Disordered" evidence="8">
    <location>
        <begin position="1"/>
        <end position="35"/>
    </location>
</feature>
<feature type="compositionally biased region" description="Basic and acidic residues" evidence="8">
    <location>
        <begin position="1"/>
        <end position="14"/>
    </location>
</feature>
<keyword evidence="5 9" id="KW-0812">Transmembrane</keyword>
<feature type="transmembrane region" description="Helical" evidence="9">
    <location>
        <begin position="74"/>
        <end position="96"/>
    </location>
</feature>
<evidence type="ECO:0000256" key="9">
    <source>
        <dbReference type="SAM" id="Phobius"/>
    </source>
</evidence>
<comment type="subcellular location">
    <subcellularLocation>
        <location evidence="2">Endoplasmic reticulum membrane</location>
        <topology evidence="2">Multi-pass membrane protein</topology>
    </subcellularLocation>
</comment>
<dbReference type="InterPro" id="IPR004853">
    <property type="entry name" value="Sugar_P_trans_dom"/>
</dbReference>
<dbReference type="InterPro" id="IPR050186">
    <property type="entry name" value="TPT_transporter"/>
</dbReference>
<comment type="subunit">
    <text evidence="4">Homooligomer.</text>
</comment>
<evidence type="ECO:0000256" key="7">
    <source>
        <dbReference type="ARBA" id="ARBA00023136"/>
    </source>
</evidence>
<evidence type="ECO:0000256" key="8">
    <source>
        <dbReference type="SAM" id="MobiDB-lite"/>
    </source>
</evidence>
<comment type="similarity">
    <text evidence="3">Belongs to the TPT transporter family. SLC35D subfamily.</text>
</comment>
<comment type="caution">
    <text evidence="11">The sequence shown here is derived from an EMBL/GenBank/DDBJ whole genome shotgun (WGS) entry which is preliminary data.</text>
</comment>
<accession>A0AA39YCS5</accession>
<dbReference type="Proteomes" id="UP001175001">
    <property type="component" value="Unassembled WGS sequence"/>
</dbReference>
<dbReference type="GO" id="GO:0005789">
    <property type="term" value="C:endoplasmic reticulum membrane"/>
    <property type="evidence" value="ECO:0007669"/>
    <property type="project" value="UniProtKB-SubCell"/>
</dbReference>
<keyword evidence="12" id="KW-1185">Reference proteome</keyword>
<feature type="transmembrane region" description="Helical" evidence="9">
    <location>
        <begin position="171"/>
        <end position="191"/>
    </location>
</feature>
<feature type="transmembrane region" description="Helical" evidence="9">
    <location>
        <begin position="43"/>
        <end position="62"/>
    </location>
</feature>
<feature type="transmembrane region" description="Helical" evidence="9">
    <location>
        <begin position="145"/>
        <end position="165"/>
    </location>
</feature>
<feature type="transmembrane region" description="Helical" evidence="9">
    <location>
        <begin position="262"/>
        <end position="284"/>
    </location>
</feature>
<dbReference type="AlphaFoldDB" id="A0AA39YCS5"/>